<dbReference type="EMBL" id="QSLA01000007">
    <property type="protein sequence ID" value="RHF09142.1"/>
    <property type="molecule type" value="Genomic_DNA"/>
</dbReference>
<protein>
    <submittedName>
        <fullName evidence="1">Uncharacterized protein</fullName>
    </submittedName>
</protein>
<sequence>MSASFSAAKKLKELERANIAFKSKVDIRDKQSYLLNDRIKIISQKNVSAMSQLGNRKPLQIFYLQGFIFIFLYPDPHLK</sequence>
<gene>
    <name evidence="1" type="ORF">DW701_07940</name>
</gene>
<evidence type="ECO:0000313" key="1">
    <source>
        <dbReference type="EMBL" id="RHF09142.1"/>
    </source>
</evidence>
<comment type="caution">
    <text evidence="1">The sequence shown here is derived from an EMBL/GenBank/DDBJ whole genome shotgun (WGS) entry which is preliminary data.</text>
</comment>
<reference evidence="1 2" key="1">
    <citation type="submission" date="2018-08" db="EMBL/GenBank/DDBJ databases">
        <title>A genome reference for cultivated species of the human gut microbiota.</title>
        <authorList>
            <person name="Zou Y."/>
            <person name="Xue W."/>
            <person name="Luo G."/>
        </authorList>
    </citation>
    <scope>NUCLEOTIDE SEQUENCE [LARGE SCALE GENOMIC DNA]</scope>
    <source>
        <strain evidence="1 2">AM26-26AC</strain>
    </source>
</reference>
<dbReference type="Proteomes" id="UP000283538">
    <property type="component" value="Unassembled WGS sequence"/>
</dbReference>
<proteinExistence type="predicted"/>
<evidence type="ECO:0000313" key="2">
    <source>
        <dbReference type="Proteomes" id="UP000283538"/>
    </source>
</evidence>
<accession>A0A414MDF9</accession>
<organism evidence="1 2">
    <name type="scientific">Bacteroides eggerthii</name>
    <dbReference type="NCBI Taxonomy" id="28111"/>
    <lineage>
        <taxon>Bacteria</taxon>
        <taxon>Pseudomonadati</taxon>
        <taxon>Bacteroidota</taxon>
        <taxon>Bacteroidia</taxon>
        <taxon>Bacteroidales</taxon>
        <taxon>Bacteroidaceae</taxon>
        <taxon>Bacteroides</taxon>
    </lineage>
</organism>
<name>A0A414MDF9_9BACE</name>
<dbReference type="AlphaFoldDB" id="A0A414MDF9"/>